<dbReference type="AlphaFoldDB" id="A0A7I9ZJF0"/>
<evidence type="ECO:0000313" key="1">
    <source>
        <dbReference type="EMBL" id="GFH00963.1"/>
    </source>
</evidence>
<reference evidence="1 2" key="1">
    <citation type="journal article" date="2019" name="Emerg. Microbes Infect.">
        <title>Comprehensive subspecies identification of 175 nontuberculous mycobacteria species based on 7547 genomic profiles.</title>
        <authorList>
            <person name="Matsumoto Y."/>
            <person name="Kinjo T."/>
            <person name="Motooka D."/>
            <person name="Nabeya D."/>
            <person name="Jung N."/>
            <person name="Uechi K."/>
            <person name="Horii T."/>
            <person name="Iida T."/>
            <person name="Fujita J."/>
            <person name="Nakamura S."/>
        </authorList>
    </citation>
    <scope>NUCLEOTIDE SEQUENCE [LARGE SCALE GENOMIC DNA]</scope>
    <source>
        <strain evidence="1 2">JCM 30996</strain>
    </source>
</reference>
<keyword evidence="2" id="KW-1185">Reference proteome</keyword>
<dbReference type="RefSeq" id="WP_163886472.1">
    <property type="nucleotide sequence ID" value="NZ_BLLB01000002.1"/>
</dbReference>
<accession>A0A7I9ZJF0</accession>
<proteinExistence type="predicted"/>
<sequence>MTVRRSAKRAPLDVEISELPGRFLHAEVTAEDRCMSGLHEYMSDLTTHLRCKLGVRNDDEPPTVDVMSAISVPPEAWYRAVLMGQDEIEQRE</sequence>
<dbReference type="EMBL" id="BLLB01000002">
    <property type="protein sequence ID" value="GFH00963.1"/>
    <property type="molecule type" value="Genomic_DNA"/>
</dbReference>
<protein>
    <submittedName>
        <fullName evidence="1">Uncharacterized protein</fullName>
    </submittedName>
</protein>
<gene>
    <name evidence="1" type="ORF">MHIP_14460</name>
</gene>
<dbReference type="Proteomes" id="UP000465304">
    <property type="component" value="Unassembled WGS sequence"/>
</dbReference>
<evidence type="ECO:0000313" key="2">
    <source>
        <dbReference type="Proteomes" id="UP000465304"/>
    </source>
</evidence>
<name>A0A7I9ZJF0_9MYCO</name>
<organism evidence="1 2">
    <name type="scientific">Mycolicibacterium hippocampi</name>
    <dbReference type="NCBI Taxonomy" id="659824"/>
    <lineage>
        <taxon>Bacteria</taxon>
        <taxon>Bacillati</taxon>
        <taxon>Actinomycetota</taxon>
        <taxon>Actinomycetes</taxon>
        <taxon>Mycobacteriales</taxon>
        <taxon>Mycobacteriaceae</taxon>
        <taxon>Mycolicibacterium</taxon>
    </lineage>
</organism>
<comment type="caution">
    <text evidence="1">The sequence shown here is derived from an EMBL/GenBank/DDBJ whole genome shotgun (WGS) entry which is preliminary data.</text>
</comment>